<sequence>MAKRKVTAKGKKKEQCRIVGCRKWLSDRRARDVHENTHGWKLWYKCRDPDCPKWFPSRSSASRCKKKHRTKSLKRSQQGATHPAYVVDGPSSSAAAAIADVQSTDPGGANAPAAQTYGWVHYPAKNPEPDAMDTSENLVHSPDYSINFS</sequence>
<proteinExistence type="predicted"/>
<dbReference type="EMBL" id="KN823070">
    <property type="protein sequence ID" value="KIO24036.1"/>
    <property type="molecule type" value="Genomic_DNA"/>
</dbReference>
<name>A0A0C3QE31_9AGAM</name>
<feature type="region of interest" description="Disordered" evidence="1">
    <location>
        <begin position="57"/>
        <end position="88"/>
    </location>
</feature>
<feature type="region of interest" description="Disordered" evidence="1">
    <location>
        <begin position="121"/>
        <end position="149"/>
    </location>
</feature>
<protein>
    <recommendedName>
        <fullName evidence="4">C2H2-type domain-containing protein</fullName>
    </recommendedName>
</protein>
<feature type="compositionally biased region" description="Basic residues" evidence="1">
    <location>
        <begin position="63"/>
        <end position="74"/>
    </location>
</feature>
<evidence type="ECO:0000313" key="3">
    <source>
        <dbReference type="Proteomes" id="UP000054248"/>
    </source>
</evidence>
<gene>
    <name evidence="2" type="ORF">M407DRAFT_213453</name>
</gene>
<reference evidence="3" key="2">
    <citation type="submission" date="2015-01" db="EMBL/GenBank/DDBJ databases">
        <title>Evolutionary Origins and Diversification of the Mycorrhizal Mutualists.</title>
        <authorList>
            <consortium name="DOE Joint Genome Institute"/>
            <consortium name="Mycorrhizal Genomics Consortium"/>
            <person name="Kohler A."/>
            <person name="Kuo A."/>
            <person name="Nagy L.G."/>
            <person name="Floudas D."/>
            <person name="Copeland A."/>
            <person name="Barry K.W."/>
            <person name="Cichocki N."/>
            <person name="Veneault-Fourrey C."/>
            <person name="LaButti K."/>
            <person name="Lindquist E.A."/>
            <person name="Lipzen A."/>
            <person name="Lundell T."/>
            <person name="Morin E."/>
            <person name="Murat C."/>
            <person name="Riley R."/>
            <person name="Ohm R."/>
            <person name="Sun H."/>
            <person name="Tunlid A."/>
            <person name="Henrissat B."/>
            <person name="Grigoriev I.V."/>
            <person name="Hibbett D.S."/>
            <person name="Martin F."/>
        </authorList>
    </citation>
    <scope>NUCLEOTIDE SEQUENCE [LARGE SCALE GENOMIC DNA]</scope>
    <source>
        <strain evidence="3">MUT 4182</strain>
    </source>
</reference>
<dbReference type="AlphaFoldDB" id="A0A0C3QE31"/>
<accession>A0A0C3QE31</accession>
<evidence type="ECO:0000313" key="2">
    <source>
        <dbReference type="EMBL" id="KIO24036.1"/>
    </source>
</evidence>
<keyword evidence="3" id="KW-1185">Reference proteome</keyword>
<dbReference type="Proteomes" id="UP000054248">
    <property type="component" value="Unassembled WGS sequence"/>
</dbReference>
<dbReference type="HOGENOM" id="CLU_1751036_0_0_1"/>
<evidence type="ECO:0000256" key="1">
    <source>
        <dbReference type="SAM" id="MobiDB-lite"/>
    </source>
</evidence>
<feature type="compositionally biased region" description="Polar residues" evidence="1">
    <location>
        <begin position="134"/>
        <end position="149"/>
    </location>
</feature>
<reference evidence="2 3" key="1">
    <citation type="submission" date="2014-04" db="EMBL/GenBank/DDBJ databases">
        <authorList>
            <consortium name="DOE Joint Genome Institute"/>
            <person name="Kuo A."/>
            <person name="Girlanda M."/>
            <person name="Perotto S."/>
            <person name="Kohler A."/>
            <person name="Nagy L.G."/>
            <person name="Floudas D."/>
            <person name="Copeland A."/>
            <person name="Barry K.W."/>
            <person name="Cichocki N."/>
            <person name="Veneault-Fourrey C."/>
            <person name="LaButti K."/>
            <person name="Lindquist E.A."/>
            <person name="Lipzen A."/>
            <person name="Lundell T."/>
            <person name="Morin E."/>
            <person name="Murat C."/>
            <person name="Sun H."/>
            <person name="Tunlid A."/>
            <person name="Henrissat B."/>
            <person name="Grigoriev I.V."/>
            <person name="Hibbett D.S."/>
            <person name="Martin F."/>
            <person name="Nordberg H.P."/>
            <person name="Cantor M.N."/>
            <person name="Hua S.X."/>
        </authorList>
    </citation>
    <scope>NUCLEOTIDE SEQUENCE [LARGE SCALE GENOMIC DNA]</scope>
    <source>
        <strain evidence="2 3">MUT 4182</strain>
    </source>
</reference>
<evidence type="ECO:0008006" key="4">
    <source>
        <dbReference type="Google" id="ProtNLM"/>
    </source>
</evidence>
<organism evidence="2 3">
    <name type="scientific">Tulasnella calospora MUT 4182</name>
    <dbReference type="NCBI Taxonomy" id="1051891"/>
    <lineage>
        <taxon>Eukaryota</taxon>
        <taxon>Fungi</taxon>
        <taxon>Dikarya</taxon>
        <taxon>Basidiomycota</taxon>
        <taxon>Agaricomycotina</taxon>
        <taxon>Agaricomycetes</taxon>
        <taxon>Cantharellales</taxon>
        <taxon>Tulasnellaceae</taxon>
        <taxon>Tulasnella</taxon>
    </lineage>
</organism>